<protein>
    <recommendedName>
        <fullName evidence="1">Tape measure protein N-terminal domain-containing protein</fullName>
    </recommendedName>
</protein>
<dbReference type="InterPro" id="IPR013491">
    <property type="entry name" value="Tape_meas_N"/>
</dbReference>
<dbReference type="STRING" id="888060.HMPREF9081_1540"/>
<gene>
    <name evidence="2" type="ORF">HMPREF9081_1540</name>
</gene>
<dbReference type="HOGENOM" id="CLU_978952_0_0_9"/>
<dbReference type="PANTHER" id="PTHR38812:SF2">
    <property type="entry name" value="MU-LIKE PROPHAGE FLUMU PROTEIN GP42"/>
    <property type="match status" value="1"/>
</dbReference>
<dbReference type="RefSeq" id="WP_006306515.1">
    <property type="nucleotide sequence ID" value="NZ_GL892076.1"/>
</dbReference>
<feature type="domain" description="Tape measure protein N-terminal" evidence="1">
    <location>
        <begin position="76"/>
        <end position="258"/>
    </location>
</feature>
<evidence type="ECO:0000313" key="3">
    <source>
        <dbReference type="Proteomes" id="UP000004067"/>
    </source>
</evidence>
<dbReference type="Proteomes" id="UP000004067">
    <property type="component" value="Unassembled WGS sequence"/>
</dbReference>
<organism evidence="2 3">
    <name type="scientific">Centipeda periodontii DSM 2778</name>
    <dbReference type="NCBI Taxonomy" id="888060"/>
    <lineage>
        <taxon>Bacteria</taxon>
        <taxon>Bacillati</taxon>
        <taxon>Bacillota</taxon>
        <taxon>Negativicutes</taxon>
        <taxon>Selenomonadales</taxon>
        <taxon>Selenomonadaceae</taxon>
        <taxon>Centipeda</taxon>
    </lineage>
</organism>
<comment type="caution">
    <text evidence="2">The sequence shown here is derived from an EMBL/GenBank/DDBJ whole genome shotgun (WGS) entry which is preliminary data.</text>
</comment>
<dbReference type="EMBL" id="AFHQ01000034">
    <property type="protein sequence ID" value="EGK59552.1"/>
    <property type="molecule type" value="Genomic_DNA"/>
</dbReference>
<dbReference type="NCBIfam" id="TIGR02675">
    <property type="entry name" value="tape_meas_nterm"/>
    <property type="match status" value="1"/>
</dbReference>
<evidence type="ECO:0000313" key="2">
    <source>
        <dbReference type="EMBL" id="EGK59552.1"/>
    </source>
</evidence>
<name>F5RMQ4_9FIRM</name>
<dbReference type="PANTHER" id="PTHR38812">
    <property type="entry name" value="MU-LIKE PROPHAGE FLUMU PROTEIN GP42"/>
    <property type="match status" value="1"/>
</dbReference>
<dbReference type="InterPro" id="IPR053058">
    <property type="entry name" value="Mulikevirus_tape_measure"/>
</dbReference>
<dbReference type="Pfam" id="PF20155">
    <property type="entry name" value="TMP_3"/>
    <property type="match status" value="1"/>
</dbReference>
<accession>F5RMQ4</accession>
<proteinExistence type="predicted"/>
<sequence length="284" mass="30001">MANPIISVIIRARDQASSIIQSIRNQLNNLPNPTLDLTLNGAEEAVSQLGGIARTALIAAVGIGGVAEALGAAKHAFIDYNAELEQTHVAFTSMLGSGEQATAMIRDLQKFAAETPFEMPGIRNAAQQLIAFGYDAQEIIPTLTALGNAASGLGKGETGFGQLAFVFGQIRTTGKLMGNDVMQLAQLGVPVKDILAKNLGLTKDELANIGEMGIDADIAIRALMDGMNERFPEMMKKQSETFEGVLSNIKDNIGQAFGLTGLPLFEQAKNMGSTPEVVEDGIIV</sequence>
<dbReference type="eggNOG" id="COG3941">
    <property type="taxonomic scope" value="Bacteria"/>
</dbReference>
<reference evidence="2 3" key="1">
    <citation type="submission" date="2011-04" db="EMBL/GenBank/DDBJ databases">
        <authorList>
            <person name="Muzny D."/>
            <person name="Qin X."/>
            <person name="Deng J."/>
            <person name="Jiang H."/>
            <person name="Liu Y."/>
            <person name="Qu J."/>
            <person name="Song X.-Z."/>
            <person name="Zhang L."/>
            <person name="Thornton R."/>
            <person name="Coyle M."/>
            <person name="Francisco L."/>
            <person name="Jackson L."/>
            <person name="Javaid M."/>
            <person name="Korchina V."/>
            <person name="Kovar C."/>
            <person name="Mata R."/>
            <person name="Mathew T."/>
            <person name="Ngo R."/>
            <person name="Nguyen L."/>
            <person name="Nguyen N."/>
            <person name="Okwuonu G."/>
            <person name="Ongeri F."/>
            <person name="Pham C."/>
            <person name="Simmons D."/>
            <person name="Wilczek-Boney K."/>
            <person name="Hale W."/>
            <person name="Jakkamsetti A."/>
            <person name="Pham P."/>
            <person name="Ruth R."/>
            <person name="San Lucas F."/>
            <person name="Warren J."/>
            <person name="Zhang J."/>
            <person name="Zhao Z."/>
            <person name="Zhou C."/>
            <person name="Zhu D."/>
            <person name="Lee S."/>
            <person name="Bess C."/>
            <person name="Blankenburg K."/>
            <person name="Forbes L."/>
            <person name="Fu Q."/>
            <person name="Gubbala S."/>
            <person name="Hirani K."/>
            <person name="Jayaseelan J.C."/>
            <person name="Lara F."/>
            <person name="Munidasa M."/>
            <person name="Palculict T."/>
            <person name="Patil S."/>
            <person name="Pu L.-L."/>
            <person name="Saada N."/>
            <person name="Tang L."/>
            <person name="Weissenberger G."/>
            <person name="Zhu Y."/>
            <person name="Hemphill L."/>
            <person name="Shang Y."/>
            <person name="Youmans B."/>
            <person name="Ayvaz T."/>
            <person name="Ross M."/>
            <person name="Santibanez J."/>
            <person name="Aqrawi P."/>
            <person name="Gross S."/>
            <person name="Joshi V."/>
            <person name="Fowler G."/>
            <person name="Nazareth L."/>
            <person name="Reid J."/>
            <person name="Worley K."/>
            <person name="Petrosino J."/>
            <person name="Highlander S."/>
            <person name="Gibbs R."/>
        </authorList>
    </citation>
    <scope>NUCLEOTIDE SEQUENCE [LARGE SCALE GENOMIC DNA]</scope>
    <source>
        <strain evidence="2 3">DSM 2778</strain>
    </source>
</reference>
<dbReference type="AlphaFoldDB" id="F5RMQ4"/>
<evidence type="ECO:0000259" key="1">
    <source>
        <dbReference type="Pfam" id="PF20155"/>
    </source>
</evidence>
<dbReference type="OrthoDB" id="1677957at2"/>
<keyword evidence="3" id="KW-1185">Reference proteome</keyword>